<gene>
    <name evidence="6" type="ORF">FA048_15160</name>
</gene>
<dbReference type="SMART" id="SM00420">
    <property type="entry name" value="HTH_DEOR"/>
    <property type="match status" value="1"/>
</dbReference>
<evidence type="ECO:0000256" key="4">
    <source>
        <dbReference type="ARBA" id="ARBA00023163"/>
    </source>
</evidence>
<dbReference type="PROSITE" id="PS00894">
    <property type="entry name" value="HTH_DEOR_1"/>
    <property type="match status" value="1"/>
</dbReference>
<dbReference type="GO" id="GO:0003700">
    <property type="term" value="F:DNA-binding transcription factor activity"/>
    <property type="evidence" value="ECO:0007669"/>
    <property type="project" value="InterPro"/>
</dbReference>
<dbReference type="Pfam" id="PF00455">
    <property type="entry name" value="DeoRC"/>
    <property type="match status" value="1"/>
</dbReference>
<accession>A0A4U1CI65</accession>
<comment type="caution">
    <text evidence="6">The sequence shown here is derived from an EMBL/GenBank/DDBJ whole genome shotgun (WGS) entry which is preliminary data.</text>
</comment>
<keyword evidence="4" id="KW-0804">Transcription</keyword>
<dbReference type="PRINTS" id="PR00037">
    <property type="entry name" value="HTHLACR"/>
</dbReference>
<dbReference type="PROSITE" id="PS51000">
    <property type="entry name" value="HTH_DEOR_2"/>
    <property type="match status" value="1"/>
</dbReference>
<sequence length="243" mass="26347">MLKKERHNFILSYLELNGTVMASALCVSLSASHDTIRRDLRELSEDGKLMKVHGGAVLIRSETQQLPSTVASIIAAKTAPLLCSDSFILTCGGEAVMEMYRFIPSYFNATLLTASIHTAARYCEHPTMEVVQLGDRIVKTSKIAAGGEATAKIRQIRADMCILDSTGIDPLRGLTESNWQIAQVKKAMAESSAITICLAASSTIGKIAAMQVCAPQNLAYLITELDPRDTILDAYRARGIIVL</sequence>
<feature type="domain" description="HTH deoR-type" evidence="5">
    <location>
        <begin position="3"/>
        <end position="58"/>
    </location>
</feature>
<dbReference type="OrthoDB" id="9798651at2"/>
<name>A0A4U1CI65_9SPHI</name>
<dbReference type="GO" id="GO:0003677">
    <property type="term" value="F:DNA binding"/>
    <property type="evidence" value="ECO:0007669"/>
    <property type="project" value="UniProtKB-KW"/>
</dbReference>
<dbReference type="PANTHER" id="PTHR30363">
    <property type="entry name" value="HTH-TYPE TRANSCRIPTIONAL REGULATOR SRLR-RELATED"/>
    <property type="match status" value="1"/>
</dbReference>
<dbReference type="InterPro" id="IPR014036">
    <property type="entry name" value="DeoR-like_C"/>
</dbReference>
<dbReference type="EMBL" id="SWBR01000004">
    <property type="protein sequence ID" value="TKC06547.1"/>
    <property type="molecule type" value="Genomic_DNA"/>
</dbReference>
<keyword evidence="3" id="KW-0238">DNA-binding</keyword>
<reference evidence="6 7" key="1">
    <citation type="submission" date="2019-04" db="EMBL/GenBank/DDBJ databases">
        <title>Pedobacter sp. RP-3-22 sp. nov., isolated from Arctic soil.</title>
        <authorList>
            <person name="Dahal R.H."/>
            <person name="Kim D.-U."/>
        </authorList>
    </citation>
    <scope>NUCLEOTIDE SEQUENCE [LARGE SCALE GENOMIC DNA]</scope>
    <source>
        <strain evidence="6 7">RP-3-22</strain>
    </source>
</reference>
<evidence type="ECO:0000256" key="3">
    <source>
        <dbReference type="ARBA" id="ARBA00023125"/>
    </source>
</evidence>
<dbReference type="Proteomes" id="UP000309488">
    <property type="component" value="Unassembled WGS sequence"/>
</dbReference>
<dbReference type="AlphaFoldDB" id="A0A4U1CI65"/>
<evidence type="ECO:0000256" key="2">
    <source>
        <dbReference type="ARBA" id="ARBA00023015"/>
    </source>
</evidence>
<dbReference type="InterPro" id="IPR036390">
    <property type="entry name" value="WH_DNA-bd_sf"/>
</dbReference>
<evidence type="ECO:0000313" key="6">
    <source>
        <dbReference type="EMBL" id="TKC06547.1"/>
    </source>
</evidence>
<dbReference type="RefSeq" id="WP_136842625.1">
    <property type="nucleotide sequence ID" value="NZ_SWBR01000004.1"/>
</dbReference>
<dbReference type="InterPro" id="IPR037171">
    <property type="entry name" value="NagB/RpiA_transferase-like"/>
</dbReference>
<dbReference type="InterPro" id="IPR001034">
    <property type="entry name" value="DeoR_HTH"/>
</dbReference>
<protein>
    <submittedName>
        <fullName evidence="6">DeoR/GlpR transcriptional regulator</fullName>
    </submittedName>
</protein>
<dbReference type="SUPFAM" id="SSF46785">
    <property type="entry name" value="Winged helix' DNA-binding domain"/>
    <property type="match status" value="1"/>
</dbReference>
<evidence type="ECO:0000313" key="7">
    <source>
        <dbReference type="Proteomes" id="UP000309488"/>
    </source>
</evidence>
<dbReference type="SMART" id="SM01134">
    <property type="entry name" value="DeoRC"/>
    <property type="match status" value="1"/>
</dbReference>
<evidence type="ECO:0000256" key="1">
    <source>
        <dbReference type="ARBA" id="ARBA00022491"/>
    </source>
</evidence>
<evidence type="ECO:0000259" key="5">
    <source>
        <dbReference type="PROSITE" id="PS51000"/>
    </source>
</evidence>
<dbReference type="SUPFAM" id="SSF100950">
    <property type="entry name" value="NagB/RpiA/CoA transferase-like"/>
    <property type="match status" value="1"/>
</dbReference>
<dbReference type="Pfam" id="PF08220">
    <property type="entry name" value="HTH_DeoR"/>
    <property type="match status" value="1"/>
</dbReference>
<proteinExistence type="predicted"/>
<dbReference type="InterPro" id="IPR050313">
    <property type="entry name" value="Carb_Metab_HTH_regulators"/>
</dbReference>
<keyword evidence="2" id="KW-0805">Transcription regulation</keyword>
<dbReference type="InterPro" id="IPR018356">
    <property type="entry name" value="Tscrpt_reg_HTH_DeoR_CS"/>
</dbReference>
<dbReference type="PANTHER" id="PTHR30363:SF4">
    <property type="entry name" value="GLYCEROL-3-PHOSPHATE REGULON REPRESSOR"/>
    <property type="match status" value="1"/>
</dbReference>
<keyword evidence="1" id="KW-0678">Repressor</keyword>
<organism evidence="6 7">
    <name type="scientific">Pedobacter polaris</name>
    <dbReference type="NCBI Taxonomy" id="2571273"/>
    <lineage>
        <taxon>Bacteria</taxon>
        <taxon>Pseudomonadati</taxon>
        <taxon>Bacteroidota</taxon>
        <taxon>Sphingobacteriia</taxon>
        <taxon>Sphingobacteriales</taxon>
        <taxon>Sphingobacteriaceae</taxon>
        <taxon>Pedobacter</taxon>
    </lineage>
</organism>
<keyword evidence="7" id="KW-1185">Reference proteome</keyword>